<dbReference type="EMBL" id="CACVAW010000023">
    <property type="protein sequence ID" value="CAA6806724.1"/>
    <property type="molecule type" value="Genomic_DNA"/>
</dbReference>
<dbReference type="Pfam" id="PF04371">
    <property type="entry name" value="PAD_porph"/>
    <property type="match status" value="1"/>
</dbReference>
<dbReference type="EC" id="3.5.3.12" evidence="2"/>
<accession>A0A6S6SE97</accession>
<dbReference type="PANTHER" id="PTHR31377">
    <property type="entry name" value="AGMATINE DEIMINASE-RELATED"/>
    <property type="match status" value="1"/>
</dbReference>
<dbReference type="PANTHER" id="PTHR31377:SF0">
    <property type="entry name" value="AGMATINE DEIMINASE-RELATED"/>
    <property type="match status" value="1"/>
</dbReference>
<evidence type="ECO:0000313" key="2">
    <source>
        <dbReference type="EMBL" id="CAA6806724.1"/>
    </source>
</evidence>
<dbReference type="GO" id="GO:0047632">
    <property type="term" value="F:agmatine deiminase activity"/>
    <property type="evidence" value="ECO:0007669"/>
    <property type="project" value="UniProtKB-EC"/>
</dbReference>
<sequence length="330" mass="38726">MLPRVNRLRLLAEFEKQKAILIVFPHENSDWNIYLIEAQKEFTYIINKIRKFQQVYLLCDNVNRVKYFFDDYENLEFIEIQTNDTWCRDFASIGVKFDNDIYNMDFNFNAWGEKFEFDLDNLVSKELEAKGYIANRVGDSFILEGGAIDSDGKGVLLTNHCLLQRHKKLSKTQIINKLKDVFSLVKVHFLESGSLIGDDTDAHIDTLARFVNEYTIVYSYCQKSDIHFKELDSMKKELEKLTDINGDKYTLIPMYIPKPIYYKGERLPATYTNFLITNYAVFVPTYEDENDIKALKIFKTLFPNRQIVDINCKFLIRQGGSLHCSTMQLY</sequence>
<dbReference type="SUPFAM" id="SSF55909">
    <property type="entry name" value="Pentein"/>
    <property type="match status" value="1"/>
</dbReference>
<dbReference type="InterPro" id="IPR007466">
    <property type="entry name" value="Peptidyl-Arg-deiminase_porph"/>
</dbReference>
<dbReference type="GO" id="GO:0009446">
    <property type="term" value="P:putrescine biosynthetic process"/>
    <property type="evidence" value="ECO:0007669"/>
    <property type="project" value="InterPro"/>
</dbReference>
<keyword evidence="1 2" id="KW-0378">Hydrolase</keyword>
<dbReference type="AlphaFoldDB" id="A0A6S6SE97"/>
<gene>
    <name evidence="2" type="ORF">HELGO_WM13652</name>
</gene>
<dbReference type="GO" id="GO:0004668">
    <property type="term" value="F:protein-arginine deiminase activity"/>
    <property type="evidence" value="ECO:0007669"/>
    <property type="project" value="InterPro"/>
</dbReference>
<proteinExistence type="predicted"/>
<reference evidence="2" key="1">
    <citation type="submission" date="2020-01" db="EMBL/GenBank/DDBJ databases">
        <authorList>
            <person name="Meier V. D."/>
            <person name="Meier V D."/>
        </authorList>
    </citation>
    <scope>NUCLEOTIDE SEQUENCE</scope>
    <source>
        <strain evidence="2">HLG_WM_MAG_12</strain>
    </source>
</reference>
<name>A0A6S6SE97_9BACT</name>
<organism evidence="2">
    <name type="scientific">uncultured Campylobacterales bacterium</name>
    <dbReference type="NCBI Taxonomy" id="352960"/>
    <lineage>
        <taxon>Bacteria</taxon>
        <taxon>Pseudomonadati</taxon>
        <taxon>Campylobacterota</taxon>
        <taxon>Epsilonproteobacteria</taxon>
        <taxon>Campylobacterales</taxon>
        <taxon>environmental samples</taxon>
    </lineage>
</organism>
<dbReference type="Gene3D" id="3.75.10.10">
    <property type="entry name" value="L-arginine/glycine Amidinotransferase, Chain A"/>
    <property type="match status" value="1"/>
</dbReference>
<evidence type="ECO:0000256" key="1">
    <source>
        <dbReference type="ARBA" id="ARBA00022801"/>
    </source>
</evidence>
<protein>
    <submittedName>
        <fullName evidence="2">Agmatine deiminase (EC)</fullName>
        <ecNumber evidence="2">3.5.3.12</ecNumber>
    </submittedName>
</protein>